<proteinExistence type="predicted"/>
<accession>A0A9N7V074</accession>
<evidence type="ECO:0000313" key="2">
    <source>
        <dbReference type="EMBL" id="CAB1440374.1"/>
    </source>
</evidence>
<dbReference type="AlphaFoldDB" id="A0A9N7V074"/>
<reference evidence="2" key="1">
    <citation type="submission" date="2020-03" db="EMBL/GenBank/DDBJ databases">
        <authorList>
            <person name="Weist P."/>
        </authorList>
    </citation>
    <scope>NUCLEOTIDE SEQUENCE</scope>
</reference>
<name>A0A9N7V074_PLEPL</name>
<comment type="caution">
    <text evidence="2">The sequence shown here is derived from an EMBL/GenBank/DDBJ whole genome shotgun (WGS) entry which is preliminary data.</text>
</comment>
<protein>
    <submittedName>
        <fullName evidence="2">Uncharacterized protein</fullName>
    </submittedName>
</protein>
<sequence>MLNPDKSSSDHQSRTSRGGSSIQHTVHNVAVSTAMLCGVLSFMWTRLHCSGPAASGAGCGPQEWRGVSIVLVFKKCGLEWPPPPSPCLRPWANIQVKQWHTLSSLRQVHGQENAQAQ</sequence>
<keyword evidence="3" id="KW-1185">Reference proteome</keyword>
<dbReference type="EMBL" id="CADEAL010002446">
    <property type="protein sequence ID" value="CAB1440374.1"/>
    <property type="molecule type" value="Genomic_DNA"/>
</dbReference>
<evidence type="ECO:0000256" key="1">
    <source>
        <dbReference type="SAM" id="MobiDB-lite"/>
    </source>
</evidence>
<organism evidence="2 3">
    <name type="scientific">Pleuronectes platessa</name>
    <name type="common">European plaice</name>
    <dbReference type="NCBI Taxonomy" id="8262"/>
    <lineage>
        <taxon>Eukaryota</taxon>
        <taxon>Metazoa</taxon>
        <taxon>Chordata</taxon>
        <taxon>Craniata</taxon>
        <taxon>Vertebrata</taxon>
        <taxon>Euteleostomi</taxon>
        <taxon>Actinopterygii</taxon>
        <taxon>Neopterygii</taxon>
        <taxon>Teleostei</taxon>
        <taxon>Neoteleostei</taxon>
        <taxon>Acanthomorphata</taxon>
        <taxon>Carangaria</taxon>
        <taxon>Pleuronectiformes</taxon>
        <taxon>Pleuronectoidei</taxon>
        <taxon>Pleuronectidae</taxon>
        <taxon>Pleuronectes</taxon>
    </lineage>
</organism>
<dbReference type="Proteomes" id="UP001153269">
    <property type="component" value="Unassembled WGS sequence"/>
</dbReference>
<gene>
    <name evidence="2" type="ORF">PLEPLA_LOCUS28140</name>
</gene>
<feature type="region of interest" description="Disordered" evidence="1">
    <location>
        <begin position="1"/>
        <end position="24"/>
    </location>
</feature>
<evidence type="ECO:0000313" key="3">
    <source>
        <dbReference type="Proteomes" id="UP001153269"/>
    </source>
</evidence>
<feature type="compositionally biased region" description="Polar residues" evidence="1">
    <location>
        <begin position="15"/>
        <end position="24"/>
    </location>
</feature>